<reference evidence="3" key="1">
    <citation type="submission" date="2018-11" db="EMBL/GenBank/DDBJ databases">
        <title>Chitinophaga lutea sp.nov., isolate from arsenic contaminated soil.</title>
        <authorList>
            <person name="Zong Y."/>
        </authorList>
    </citation>
    <scope>NUCLEOTIDE SEQUENCE [LARGE SCALE GENOMIC DNA]</scope>
    <source>
        <strain evidence="3">YLT18</strain>
    </source>
</reference>
<protein>
    <recommendedName>
        <fullName evidence="4">Outer membrane lipoprotein-sorting protein</fullName>
    </recommendedName>
</protein>
<proteinExistence type="predicted"/>
<dbReference type="AlphaFoldDB" id="A0A3N4M7L9"/>
<comment type="caution">
    <text evidence="2">The sequence shown here is derived from an EMBL/GenBank/DDBJ whole genome shotgun (WGS) entry which is preliminary data.</text>
</comment>
<organism evidence="2 3">
    <name type="scientific">Chitinophaga barathri</name>
    <dbReference type="NCBI Taxonomy" id="1647451"/>
    <lineage>
        <taxon>Bacteria</taxon>
        <taxon>Pseudomonadati</taxon>
        <taxon>Bacteroidota</taxon>
        <taxon>Chitinophagia</taxon>
        <taxon>Chitinophagales</taxon>
        <taxon>Chitinophagaceae</taxon>
        <taxon>Chitinophaga</taxon>
    </lineage>
</organism>
<dbReference type="EMBL" id="RMBX01000011">
    <property type="protein sequence ID" value="RPD39514.1"/>
    <property type="molecule type" value="Genomic_DNA"/>
</dbReference>
<name>A0A3N4M7L9_9BACT</name>
<feature type="signal peptide" evidence="1">
    <location>
        <begin position="1"/>
        <end position="19"/>
    </location>
</feature>
<accession>A0A3N4M7L9</accession>
<evidence type="ECO:0008006" key="4">
    <source>
        <dbReference type="Google" id="ProtNLM"/>
    </source>
</evidence>
<keyword evidence="3" id="KW-1185">Reference proteome</keyword>
<dbReference type="Proteomes" id="UP000279089">
    <property type="component" value="Unassembled WGS sequence"/>
</dbReference>
<sequence length="228" mass="26370">MRIFMLTALSLLLASPVFCQREDVLKAYSKYKIDQPAVDSLHEHYFERYSFNLKTTIVTEGTEKVYQAKHDPSLPAGSQWVLVTVNGGNPSRLDLNTFNKTHSDKIPPPRPDFNTFKVVKDEGGELVISYQYDPASLIQDNDFMKYCVVKLFFSTQTGRLQKMESEIHDTFKIKMFKADHMNSSVTYQYDETEKRYLPLHEEVSIGLKLLGRPLEMITINDYSNYKKS</sequence>
<evidence type="ECO:0000313" key="3">
    <source>
        <dbReference type="Proteomes" id="UP000279089"/>
    </source>
</evidence>
<gene>
    <name evidence="2" type="ORF">EG028_20580</name>
</gene>
<keyword evidence="1" id="KW-0732">Signal</keyword>
<evidence type="ECO:0000256" key="1">
    <source>
        <dbReference type="SAM" id="SignalP"/>
    </source>
</evidence>
<dbReference type="RefSeq" id="WP_120518159.1">
    <property type="nucleotide sequence ID" value="NZ_QXZY01000011.1"/>
</dbReference>
<feature type="chain" id="PRO_5018212308" description="Outer membrane lipoprotein-sorting protein" evidence="1">
    <location>
        <begin position="20"/>
        <end position="228"/>
    </location>
</feature>
<dbReference type="OrthoDB" id="1494413at2"/>
<evidence type="ECO:0000313" key="2">
    <source>
        <dbReference type="EMBL" id="RPD39514.1"/>
    </source>
</evidence>